<comment type="caution">
    <text evidence="2">The sequence shown here is derived from an EMBL/GenBank/DDBJ whole genome shotgun (WGS) entry which is preliminary data.</text>
</comment>
<dbReference type="Proteomes" id="UP000185984">
    <property type="component" value="Unassembled WGS sequence"/>
</dbReference>
<dbReference type="InterPro" id="IPR050766">
    <property type="entry name" value="Bact_Lucif_Oxidored"/>
</dbReference>
<dbReference type="GO" id="GO:0005829">
    <property type="term" value="C:cytosol"/>
    <property type="evidence" value="ECO:0007669"/>
    <property type="project" value="TreeGrafter"/>
</dbReference>
<keyword evidence="3" id="KW-1185">Reference proteome</keyword>
<sequence>MKFSLFYFSGDGSTTNNNKYRLLIEGAKFADHHDFAGIWIPERHFDAFGGLYPNPAVAGAAIAMVTKRIQIRSGSVVMPLQDPLRVAEEWSMVDNLSQGRVSLSFAPGWHPNDFVLYPDKYAHKKEIMWRDIQVVQQLWQGNAIIRRGGNGNVNIHTFPKPIQSRLPIWITSLSDETFIAAGRIGANILTSPLYQSLDEILNKVSLYRRSLAQHGHDPQQGKVALMIHTFIGSDIDVVKAKVKQPFKNYLKTHFDLVVKSAGDLRFSIDPQTLTPQDLDDLLEFSFESYFNGKVLMGTPEYCRKMIDNLQQAGVDEIAALIDFGVEFDAVMESLQTLQDIKRHYVAKGAEVQRELQITRVCE</sequence>
<dbReference type="OrthoDB" id="9776438at2"/>
<dbReference type="InterPro" id="IPR036661">
    <property type="entry name" value="Luciferase-like_sf"/>
</dbReference>
<dbReference type="GO" id="GO:0016705">
    <property type="term" value="F:oxidoreductase activity, acting on paired donors, with incorporation or reduction of molecular oxygen"/>
    <property type="evidence" value="ECO:0007669"/>
    <property type="project" value="InterPro"/>
</dbReference>
<dbReference type="Pfam" id="PF00296">
    <property type="entry name" value="Bac_luciferase"/>
    <property type="match status" value="1"/>
</dbReference>
<evidence type="ECO:0000259" key="1">
    <source>
        <dbReference type="Pfam" id="PF00296"/>
    </source>
</evidence>
<dbReference type="Gene3D" id="3.20.20.30">
    <property type="entry name" value="Luciferase-like domain"/>
    <property type="match status" value="1"/>
</dbReference>
<dbReference type="InterPro" id="IPR011251">
    <property type="entry name" value="Luciferase-like_dom"/>
</dbReference>
<reference evidence="2 3" key="1">
    <citation type="submission" date="2016-11" db="EMBL/GenBank/DDBJ databases">
        <title>Draft Genome Sequences of Nine Cyanobacterial Strains from Diverse Habitats.</title>
        <authorList>
            <person name="Zhu T."/>
            <person name="Hou S."/>
            <person name="Lu X."/>
            <person name="Hess W.R."/>
        </authorList>
    </citation>
    <scope>NUCLEOTIDE SEQUENCE [LARGE SCALE GENOMIC DNA]</scope>
    <source>
        <strain evidence="2 3">5.2 s.c.1</strain>
    </source>
</reference>
<dbReference type="PANTHER" id="PTHR30137:SF6">
    <property type="entry name" value="LUCIFERASE-LIKE MONOOXYGENASE"/>
    <property type="match status" value="1"/>
</dbReference>
<protein>
    <submittedName>
        <fullName evidence="2">Siderophore biosynthesis protein</fullName>
    </submittedName>
</protein>
<dbReference type="SUPFAM" id="SSF51679">
    <property type="entry name" value="Bacterial luciferase-like"/>
    <property type="match status" value="1"/>
</dbReference>
<name>A0A1U7HWJ0_9CHRO</name>
<evidence type="ECO:0000313" key="2">
    <source>
        <dbReference type="EMBL" id="OKH27963.1"/>
    </source>
</evidence>
<dbReference type="STRING" id="247279.NIES1031_05105"/>
<proteinExistence type="predicted"/>
<accession>A0A1U7HWJ0</accession>
<evidence type="ECO:0000313" key="3">
    <source>
        <dbReference type="Proteomes" id="UP000185984"/>
    </source>
</evidence>
<gene>
    <name evidence="2" type="ORF">NIES1031_05105</name>
</gene>
<feature type="domain" description="Luciferase-like" evidence="1">
    <location>
        <begin position="1"/>
        <end position="316"/>
    </location>
</feature>
<dbReference type="RefSeq" id="WP_073548425.1">
    <property type="nucleotide sequence ID" value="NZ_CAWMVK010000034.1"/>
</dbReference>
<dbReference type="AlphaFoldDB" id="A0A1U7HWJ0"/>
<dbReference type="InterPro" id="IPR024011">
    <property type="entry name" value="Biosynth_lucif-like_mOase_dom"/>
</dbReference>
<dbReference type="PANTHER" id="PTHR30137">
    <property type="entry name" value="LUCIFERASE-LIKE MONOOXYGENASE"/>
    <property type="match status" value="1"/>
</dbReference>
<dbReference type="EMBL" id="MRCC01000004">
    <property type="protein sequence ID" value="OKH27963.1"/>
    <property type="molecule type" value="Genomic_DNA"/>
</dbReference>
<organism evidence="2 3">
    <name type="scientific">Chroogloeocystis siderophila 5.2 s.c.1</name>
    <dbReference type="NCBI Taxonomy" id="247279"/>
    <lineage>
        <taxon>Bacteria</taxon>
        <taxon>Bacillati</taxon>
        <taxon>Cyanobacteriota</taxon>
        <taxon>Cyanophyceae</taxon>
        <taxon>Oscillatoriophycideae</taxon>
        <taxon>Chroococcales</taxon>
        <taxon>Chroococcaceae</taxon>
        <taxon>Chroogloeocystis</taxon>
    </lineage>
</organism>
<dbReference type="NCBIfam" id="TIGR04020">
    <property type="entry name" value="seco_metab_LLM"/>
    <property type="match status" value="1"/>
</dbReference>